<dbReference type="AlphaFoldDB" id="A0A1I7Z369"/>
<keyword evidence="1" id="KW-1185">Reference proteome</keyword>
<dbReference type="Proteomes" id="UP000095287">
    <property type="component" value="Unplaced"/>
</dbReference>
<protein>
    <submittedName>
        <fullName evidence="2">Uncharacterized protein</fullName>
    </submittedName>
</protein>
<name>A0A1I7Z369_9BILA</name>
<sequence>MEKLEETLKLNAEKSTPIAMEKLEETLKLNAEKRFSSLRPEVRDFFLHIHNKKVEQVLDQLKTVIDEKKDELRVKMLREFAKDKEQRKMLAMTEFSQGAVQSVQQMNCIQTEESNGGGEKQGTVKSLMSL</sequence>
<organism evidence="1 2">
    <name type="scientific">Steinernema glaseri</name>
    <dbReference type="NCBI Taxonomy" id="37863"/>
    <lineage>
        <taxon>Eukaryota</taxon>
        <taxon>Metazoa</taxon>
        <taxon>Ecdysozoa</taxon>
        <taxon>Nematoda</taxon>
        <taxon>Chromadorea</taxon>
        <taxon>Rhabditida</taxon>
        <taxon>Tylenchina</taxon>
        <taxon>Panagrolaimomorpha</taxon>
        <taxon>Strongyloidoidea</taxon>
        <taxon>Steinernematidae</taxon>
        <taxon>Steinernema</taxon>
    </lineage>
</organism>
<proteinExistence type="predicted"/>
<accession>A0A1I7Z369</accession>
<evidence type="ECO:0000313" key="1">
    <source>
        <dbReference type="Proteomes" id="UP000095287"/>
    </source>
</evidence>
<reference evidence="2" key="1">
    <citation type="submission" date="2016-11" db="UniProtKB">
        <authorList>
            <consortium name="WormBaseParasite"/>
        </authorList>
    </citation>
    <scope>IDENTIFICATION</scope>
</reference>
<evidence type="ECO:0000313" key="2">
    <source>
        <dbReference type="WBParaSite" id="L893_g22314.t1"/>
    </source>
</evidence>
<dbReference type="WBParaSite" id="L893_g22314.t1">
    <property type="protein sequence ID" value="L893_g22314.t1"/>
    <property type="gene ID" value="L893_g22314"/>
</dbReference>